<evidence type="ECO:0000256" key="7">
    <source>
        <dbReference type="ARBA" id="ARBA00023065"/>
    </source>
</evidence>
<name>A0A6L7CM21_ECOLX</name>
<evidence type="ECO:0000256" key="3">
    <source>
        <dbReference type="ARBA" id="ARBA00022449"/>
    </source>
</evidence>
<feature type="transmembrane region" description="Helical" evidence="10">
    <location>
        <begin position="244"/>
        <end position="268"/>
    </location>
</feature>
<comment type="caution">
    <text evidence="11">The sequence shown here is derived from an EMBL/GenBank/DDBJ whole genome shotgun (WGS) entry which is preliminary data.</text>
</comment>
<evidence type="ECO:0000256" key="6">
    <source>
        <dbReference type="ARBA" id="ARBA00022989"/>
    </source>
</evidence>
<keyword evidence="4" id="KW-1003">Cell membrane</keyword>
<accession>A0A6L7CM21</accession>
<keyword evidence="8 10" id="KW-0472">Membrane</keyword>
<protein>
    <recommendedName>
        <fullName evidence="9">Multidrug-efflux transporter</fullName>
    </recommendedName>
</protein>
<feature type="non-terminal residue" evidence="11">
    <location>
        <position position="527"/>
    </location>
</feature>
<feature type="transmembrane region" description="Helical" evidence="10">
    <location>
        <begin position="97"/>
        <end position="123"/>
    </location>
</feature>
<dbReference type="InterPro" id="IPR050222">
    <property type="entry name" value="MATE_MdtK"/>
</dbReference>
<evidence type="ECO:0000313" key="11">
    <source>
        <dbReference type="EMBL" id="MWT86678.1"/>
    </source>
</evidence>
<comment type="subcellular location">
    <subcellularLocation>
        <location evidence="1">Cell inner membrane</location>
        <topology evidence="1">Multi-pass membrane protein</topology>
    </subcellularLocation>
</comment>
<keyword evidence="6 10" id="KW-1133">Transmembrane helix</keyword>
<evidence type="ECO:0000313" key="12">
    <source>
        <dbReference type="Proteomes" id="UP000480485"/>
    </source>
</evidence>
<evidence type="ECO:0000256" key="10">
    <source>
        <dbReference type="SAM" id="Phobius"/>
    </source>
</evidence>
<feature type="transmembrane region" description="Helical" evidence="10">
    <location>
        <begin position="404"/>
        <end position="427"/>
    </location>
</feature>
<feature type="transmembrane region" description="Helical" evidence="10">
    <location>
        <begin position="135"/>
        <end position="157"/>
    </location>
</feature>
<feature type="transmembrane region" description="Helical" evidence="10">
    <location>
        <begin position="169"/>
        <end position="192"/>
    </location>
</feature>
<feature type="transmembrane region" description="Helical" evidence="10">
    <location>
        <begin position="439"/>
        <end position="460"/>
    </location>
</feature>
<feature type="transmembrane region" description="Helical" evidence="10">
    <location>
        <begin position="361"/>
        <end position="384"/>
    </location>
</feature>
<dbReference type="GO" id="GO:0015297">
    <property type="term" value="F:antiporter activity"/>
    <property type="evidence" value="ECO:0007669"/>
    <property type="project" value="UniProtKB-KW"/>
</dbReference>
<evidence type="ECO:0000256" key="4">
    <source>
        <dbReference type="ARBA" id="ARBA00022475"/>
    </source>
</evidence>
<feature type="transmembrane region" description="Helical" evidence="10">
    <location>
        <begin position="212"/>
        <end position="232"/>
    </location>
</feature>
<organism evidence="11 12">
    <name type="scientific">Escherichia coli</name>
    <dbReference type="NCBI Taxonomy" id="562"/>
    <lineage>
        <taxon>Bacteria</taxon>
        <taxon>Pseudomonadati</taxon>
        <taxon>Pseudomonadota</taxon>
        <taxon>Gammaproteobacteria</taxon>
        <taxon>Enterobacterales</taxon>
        <taxon>Enterobacteriaceae</taxon>
        <taxon>Escherichia</taxon>
    </lineage>
</organism>
<dbReference type="GO" id="GO:0042910">
    <property type="term" value="F:xenobiotic transmembrane transporter activity"/>
    <property type="evidence" value="ECO:0007669"/>
    <property type="project" value="InterPro"/>
</dbReference>
<evidence type="ECO:0000256" key="1">
    <source>
        <dbReference type="ARBA" id="ARBA00004429"/>
    </source>
</evidence>
<dbReference type="NCBIfam" id="NF007562">
    <property type="entry name" value="PRK10189.1"/>
    <property type="match status" value="1"/>
</dbReference>
<dbReference type="CDD" id="cd13137">
    <property type="entry name" value="MATE_NorM_like"/>
    <property type="match status" value="1"/>
</dbReference>
<evidence type="ECO:0000256" key="8">
    <source>
        <dbReference type="ARBA" id="ARBA00023136"/>
    </source>
</evidence>
<dbReference type="GO" id="GO:0006811">
    <property type="term" value="P:monoatomic ion transport"/>
    <property type="evidence" value="ECO:0007669"/>
    <property type="project" value="UniProtKB-KW"/>
</dbReference>
<dbReference type="PANTHER" id="PTHR43298">
    <property type="entry name" value="MULTIDRUG RESISTANCE PROTEIN NORM-RELATED"/>
    <property type="match status" value="1"/>
</dbReference>
<dbReference type="AlphaFoldDB" id="A0A6L7CM21"/>
<dbReference type="GO" id="GO:0005886">
    <property type="term" value="C:plasma membrane"/>
    <property type="evidence" value="ECO:0007669"/>
    <property type="project" value="UniProtKB-SubCell"/>
</dbReference>
<dbReference type="Pfam" id="PF01554">
    <property type="entry name" value="MatE"/>
    <property type="match status" value="2"/>
</dbReference>
<reference evidence="11 12" key="1">
    <citation type="submission" date="2019-12" db="EMBL/GenBank/DDBJ databases">
        <title>Enteriobacteria Tanzani isolates_8377-8380.</title>
        <authorList>
            <person name="Subbiah M."/>
            <person name="Call D."/>
        </authorList>
    </citation>
    <scope>NUCLEOTIDE SEQUENCE [LARGE SCALE GENOMIC DNA]</scope>
    <source>
        <strain evidence="11 12">8378wC7</strain>
    </source>
</reference>
<evidence type="ECO:0000256" key="9">
    <source>
        <dbReference type="ARBA" id="ARBA00031636"/>
    </source>
</evidence>
<proteinExistence type="predicted"/>
<keyword evidence="3" id="KW-0050">Antiport</keyword>
<dbReference type="Proteomes" id="UP000480485">
    <property type="component" value="Unassembled WGS sequence"/>
</dbReference>
<dbReference type="PANTHER" id="PTHR43298:SF2">
    <property type="entry name" value="FMN_FAD EXPORTER YEEO-RELATED"/>
    <property type="match status" value="1"/>
</dbReference>
<dbReference type="NCBIfam" id="TIGR00797">
    <property type="entry name" value="matE"/>
    <property type="match status" value="1"/>
</dbReference>
<evidence type="ECO:0000256" key="2">
    <source>
        <dbReference type="ARBA" id="ARBA00022448"/>
    </source>
</evidence>
<dbReference type="PIRSF" id="PIRSF006603">
    <property type="entry name" value="DinF"/>
    <property type="match status" value="1"/>
</dbReference>
<evidence type="ECO:0000256" key="5">
    <source>
        <dbReference type="ARBA" id="ARBA00022692"/>
    </source>
</evidence>
<sequence>MLRHILTAKNLLSNPILKFPNCLPFLSTVCCICRQFVGENLCSFADSPSLFEMWFHFLQLRSALNISSALRQVVHGTRWHAKRKSYKVLFWREITPLAVPIFMENACVLLMGVLSTFLVSWLGKDAMAGVGLADSFNMVIMAFFAAIDLGTTVVVAFSLGKRDRRRARVATRQSLVIMTLFAVLLATLIHHFGEQIIDFVAGDATTEVKALALTYLELTVLSYPAAAITLIGSGALRGAGNTKIPLLINGSLNILNIIISGILIYGLFSWPGLGFVGAGLGLTISRYIGAVAILWVLAIGFNPALRISLKSYFKPLNFSIIWEVMGIGIPASVESVLFTSGRLLTQMFVAGMGTSVIAGNFIAFSIAALINLPGSALGSASTIITGRRLGVGQIAQAEIQLRHVFWLSTLGLTAIAWLTAPFAGVMASFYTQDPQVKHVVVILIWLNALFMPIWSASWVLPAGFKGARDARYAMWVSMLSMWGCRVVVGYVLGIMLGWGVVGVWMGMFADWAVRAVLFYWRMVTGRW</sequence>
<keyword evidence="5 10" id="KW-0812">Transmembrane</keyword>
<keyword evidence="7" id="KW-0406">Ion transport</keyword>
<gene>
    <name evidence="11" type="primary">yeeO</name>
    <name evidence="11" type="ORF">GP954_16265</name>
</gene>
<dbReference type="InterPro" id="IPR002528">
    <property type="entry name" value="MATE_fam"/>
</dbReference>
<keyword evidence="2" id="KW-0813">Transport</keyword>
<feature type="transmembrane region" description="Helical" evidence="10">
    <location>
        <begin position="274"/>
        <end position="299"/>
    </location>
</feature>
<dbReference type="EMBL" id="WTRN01000488">
    <property type="protein sequence ID" value="MWT86678.1"/>
    <property type="molecule type" value="Genomic_DNA"/>
</dbReference>
<dbReference type="InterPro" id="IPR048279">
    <property type="entry name" value="MdtK-like"/>
</dbReference>
<feature type="transmembrane region" description="Helical" evidence="10">
    <location>
        <begin position="320"/>
        <end position="341"/>
    </location>
</feature>